<proteinExistence type="predicted"/>
<dbReference type="InterPro" id="IPR043132">
    <property type="entry name" value="BCAT-like_C"/>
</dbReference>
<name>A0ABN6EEE6_9BACT</name>
<reference evidence="1 2" key="1">
    <citation type="journal article" date="2022" name="Int. J. Syst. Evol. Microbiol.">
        <title>Prevotella herbatica sp. nov., a plant polysaccharide-decomposing anaerobic bacterium isolated from a methanogenic reactor.</title>
        <authorList>
            <person name="Uek A."/>
            <person name="Tonouchi A."/>
            <person name="Kaku N."/>
            <person name="Ueki K."/>
        </authorList>
    </citation>
    <scope>NUCLEOTIDE SEQUENCE [LARGE SCALE GENOMIC DNA]</scope>
    <source>
        <strain evidence="1 2">WR041</strain>
    </source>
</reference>
<dbReference type="InterPro" id="IPR043131">
    <property type="entry name" value="BCAT-like_N"/>
</dbReference>
<evidence type="ECO:0000313" key="1">
    <source>
        <dbReference type="EMBL" id="BCS84294.1"/>
    </source>
</evidence>
<dbReference type="InterPro" id="IPR036038">
    <property type="entry name" value="Aminotransferase-like"/>
</dbReference>
<sequence length="190" mass="22199">MINGCAYNIGYHNDRLNNTRHHFWQSKEDINLLNYITPQESNDIIKVRVVYGENGIEDISYSEYSMRNIKTLKIVTDNHIEYSFKSTDRSAINKLVEKKGLYDEIIISKNSLIRDTSFTNIALFDGNTWYTPKHPLLRGTKRAHLINNNIVKEKDIHENDIFKYKAIRLFNAMIDFGDIEIPINKDTLSL</sequence>
<dbReference type="RefSeq" id="WP_207154478.1">
    <property type="nucleotide sequence ID" value="NZ_AP024484.1"/>
</dbReference>
<accession>A0ABN6EEE6</accession>
<dbReference type="GO" id="GO:0016829">
    <property type="term" value="F:lyase activity"/>
    <property type="evidence" value="ECO:0007669"/>
    <property type="project" value="UniProtKB-KW"/>
</dbReference>
<dbReference type="Pfam" id="PF01063">
    <property type="entry name" value="Aminotran_4"/>
    <property type="match status" value="1"/>
</dbReference>
<dbReference type="EMBL" id="AP024484">
    <property type="protein sequence ID" value="BCS84294.1"/>
    <property type="molecule type" value="Genomic_DNA"/>
</dbReference>
<keyword evidence="2" id="KW-1185">Reference proteome</keyword>
<gene>
    <name evidence="1" type="ORF">prwr041_01870</name>
</gene>
<dbReference type="InterPro" id="IPR001544">
    <property type="entry name" value="Aminotrans_IV"/>
</dbReference>
<organism evidence="1 2">
    <name type="scientific">Prevotella herbatica</name>
    <dbReference type="NCBI Taxonomy" id="2801997"/>
    <lineage>
        <taxon>Bacteria</taxon>
        <taxon>Pseudomonadati</taxon>
        <taxon>Bacteroidota</taxon>
        <taxon>Bacteroidia</taxon>
        <taxon>Bacteroidales</taxon>
        <taxon>Prevotellaceae</taxon>
        <taxon>Prevotella</taxon>
    </lineage>
</organism>
<dbReference type="Gene3D" id="3.30.470.10">
    <property type="match status" value="1"/>
</dbReference>
<protein>
    <submittedName>
        <fullName evidence="1">4-amino-4-deoxychorismate lyase</fullName>
    </submittedName>
</protein>
<evidence type="ECO:0000313" key="2">
    <source>
        <dbReference type="Proteomes" id="UP001319045"/>
    </source>
</evidence>
<dbReference type="Gene3D" id="3.20.10.10">
    <property type="entry name" value="D-amino Acid Aminotransferase, subunit A, domain 2"/>
    <property type="match status" value="1"/>
</dbReference>
<dbReference type="SUPFAM" id="SSF56752">
    <property type="entry name" value="D-aminoacid aminotransferase-like PLP-dependent enzymes"/>
    <property type="match status" value="1"/>
</dbReference>
<keyword evidence="1" id="KW-0456">Lyase</keyword>
<dbReference type="Proteomes" id="UP001319045">
    <property type="component" value="Chromosome"/>
</dbReference>